<sequence>MIPWFAILAGMAVFAIHVTVATFLSSRFRRHEIDSFVSPLFSLSSLADATDMRIVLCYPVNDKHIAQIQAAAPDAEIVNAGQERVDELLPTAEVFIGHAKVPVDWDRVLEAGRLRWIQSSAAGLDHCLVPGVIESDIVVSSASGLFAPQVAEQTFALLLGLLRQLPLFFRAESKREFVRLPTDDLRGKTVGIVGMGGNGRMLVKMLAPWDVRMIATDYYPVDAPKEVEHLWPADKLDLLLSESDIVILTLPLFAETLGLFDRARIAKMRPGSYLINVARGSIVVESALVEALASGHLAGAGLDVTEVEPLAETSLLWDDAKVIITPHVGAQSSRRVDDSTDLACINLRRYLSGQEPYNRVDKKLGFPHPSVVYRGNLQ</sequence>
<evidence type="ECO:0000256" key="3">
    <source>
        <dbReference type="RuleBase" id="RU003719"/>
    </source>
</evidence>
<feature type="domain" description="D-isomer specific 2-hydroxyacid dehydrogenase catalytic" evidence="4">
    <location>
        <begin position="59"/>
        <end position="360"/>
    </location>
</feature>
<gene>
    <name evidence="6" type="primary">serA_2</name>
    <name evidence="6" type="ORF">Poly51_45140</name>
</gene>
<dbReference type="SUPFAM" id="SSF51735">
    <property type="entry name" value="NAD(P)-binding Rossmann-fold domains"/>
    <property type="match status" value="1"/>
</dbReference>
<dbReference type="InterPro" id="IPR036291">
    <property type="entry name" value="NAD(P)-bd_dom_sf"/>
</dbReference>
<evidence type="ECO:0000313" key="6">
    <source>
        <dbReference type="EMBL" id="TWU48613.1"/>
    </source>
</evidence>
<dbReference type="PROSITE" id="PS00671">
    <property type="entry name" value="D_2_HYDROXYACID_DH_3"/>
    <property type="match status" value="1"/>
</dbReference>
<dbReference type="InterPro" id="IPR029753">
    <property type="entry name" value="D-isomer_DH_CS"/>
</dbReference>
<comment type="caution">
    <text evidence="6">The sequence shown here is derived from an EMBL/GenBank/DDBJ whole genome shotgun (WGS) entry which is preliminary data.</text>
</comment>
<dbReference type="Gene3D" id="3.40.50.720">
    <property type="entry name" value="NAD(P)-binding Rossmann-like Domain"/>
    <property type="match status" value="2"/>
</dbReference>
<proteinExistence type="inferred from homology"/>
<feature type="domain" description="D-isomer specific 2-hydroxyacid dehydrogenase NAD-binding" evidence="5">
    <location>
        <begin position="155"/>
        <end position="329"/>
    </location>
</feature>
<keyword evidence="7" id="KW-1185">Reference proteome</keyword>
<dbReference type="CDD" id="cd05300">
    <property type="entry name" value="2-Hacid_dh_1"/>
    <property type="match status" value="1"/>
</dbReference>
<dbReference type="GO" id="GO:0051287">
    <property type="term" value="F:NAD binding"/>
    <property type="evidence" value="ECO:0007669"/>
    <property type="project" value="InterPro"/>
</dbReference>
<evidence type="ECO:0000256" key="2">
    <source>
        <dbReference type="ARBA" id="ARBA00023027"/>
    </source>
</evidence>
<organism evidence="6 7">
    <name type="scientific">Rubripirellula tenax</name>
    <dbReference type="NCBI Taxonomy" id="2528015"/>
    <lineage>
        <taxon>Bacteria</taxon>
        <taxon>Pseudomonadati</taxon>
        <taxon>Planctomycetota</taxon>
        <taxon>Planctomycetia</taxon>
        <taxon>Pirellulales</taxon>
        <taxon>Pirellulaceae</taxon>
        <taxon>Rubripirellula</taxon>
    </lineage>
</organism>
<dbReference type="Pfam" id="PF02826">
    <property type="entry name" value="2-Hacid_dh_C"/>
    <property type="match status" value="1"/>
</dbReference>
<dbReference type="PANTHER" id="PTHR43333:SF1">
    <property type="entry name" value="D-ISOMER SPECIFIC 2-HYDROXYACID DEHYDROGENASE NAD-BINDING DOMAIN-CONTAINING PROTEIN"/>
    <property type="match status" value="1"/>
</dbReference>
<dbReference type="Proteomes" id="UP000318288">
    <property type="component" value="Unassembled WGS sequence"/>
</dbReference>
<protein>
    <submittedName>
        <fullName evidence="6">D-3-phosphoglycerate dehydrogenase</fullName>
        <ecNumber evidence="6">1.1.1.95</ecNumber>
    </submittedName>
</protein>
<dbReference type="GO" id="GO:0004617">
    <property type="term" value="F:phosphoglycerate dehydrogenase activity"/>
    <property type="evidence" value="ECO:0007669"/>
    <property type="project" value="UniProtKB-EC"/>
</dbReference>
<dbReference type="Pfam" id="PF00389">
    <property type="entry name" value="2-Hacid_dh"/>
    <property type="match status" value="1"/>
</dbReference>
<evidence type="ECO:0000259" key="4">
    <source>
        <dbReference type="Pfam" id="PF00389"/>
    </source>
</evidence>
<name>A0A5C6EFP9_9BACT</name>
<evidence type="ECO:0000256" key="1">
    <source>
        <dbReference type="ARBA" id="ARBA00023002"/>
    </source>
</evidence>
<keyword evidence="2" id="KW-0520">NAD</keyword>
<keyword evidence="1 3" id="KW-0560">Oxidoreductase</keyword>
<dbReference type="PANTHER" id="PTHR43333">
    <property type="entry name" value="2-HACID_DH_C DOMAIN-CONTAINING PROTEIN"/>
    <property type="match status" value="1"/>
</dbReference>
<evidence type="ECO:0000259" key="5">
    <source>
        <dbReference type="Pfam" id="PF02826"/>
    </source>
</evidence>
<dbReference type="EMBL" id="SJPW01000006">
    <property type="protein sequence ID" value="TWU48613.1"/>
    <property type="molecule type" value="Genomic_DNA"/>
</dbReference>
<evidence type="ECO:0000313" key="7">
    <source>
        <dbReference type="Proteomes" id="UP000318288"/>
    </source>
</evidence>
<dbReference type="InterPro" id="IPR006140">
    <property type="entry name" value="D-isomer_DH_NAD-bd"/>
</dbReference>
<dbReference type="SUPFAM" id="SSF52283">
    <property type="entry name" value="Formate/glycerate dehydrogenase catalytic domain-like"/>
    <property type="match status" value="1"/>
</dbReference>
<comment type="similarity">
    <text evidence="3">Belongs to the D-isomer specific 2-hydroxyacid dehydrogenase family.</text>
</comment>
<reference evidence="6 7" key="1">
    <citation type="submission" date="2019-02" db="EMBL/GenBank/DDBJ databases">
        <title>Deep-cultivation of Planctomycetes and their phenomic and genomic characterization uncovers novel biology.</title>
        <authorList>
            <person name="Wiegand S."/>
            <person name="Jogler M."/>
            <person name="Boedeker C."/>
            <person name="Pinto D."/>
            <person name="Vollmers J."/>
            <person name="Rivas-Marin E."/>
            <person name="Kohn T."/>
            <person name="Peeters S.H."/>
            <person name="Heuer A."/>
            <person name="Rast P."/>
            <person name="Oberbeckmann S."/>
            <person name="Bunk B."/>
            <person name="Jeske O."/>
            <person name="Meyerdierks A."/>
            <person name="Storesund J.E."/>
            <person name="Kallscheuer N."/>
            <person name="Luecker S."/>
            <person name="Lage O.M."/>
            <person name="Pohl T."/>
            <person name="Merkel B.J."/>
            <person name="Hornburger P."/>
            <person name="Mueller R.-W."/>
            <person name="Bruemmer F."/>
            <person name="Labrenz M."/>
            <person name="Spormann A.M."/>
            <person name="Op Den Camp H."/>
            <person name="Overmann J."/>
            <person name="Amann R."/>
            <person name="Jetten M.S.M."/>
            <person name="Mascher T."/>
            <person name="Medema M.H."/>
            <person name="Devos D.P."/>
            <person name="Kaster A.-K."/>
            <person name="Ovreas L."/>
            <person name="Rohde M."/>
            <person name="Galperin M.Y."/>
            <person name="Jogler C."/>
        </authorList>
    </citation>
    <scope>NUCLEOTIDE SEQUENCE [LARGE SCALE GENOMIC DNA]</scope>
    <source>
        <strain evidence="6 7">Poly51</strain>
    </source>
</reference>
<dbReference type="AlphaFoldDB" id="A0A5C6EFP9"/>
<dbReference type="EC" id="1.1.1.95" evidence="6"/>
<dbReference type="InterPro" id="IPR006139">
    <property type="entry name" value="D-isomer_2_OHA_DH_cat_dom"/>
</dbReference>
<accession>A0A5C6EFP9</accession>